<dbReference type="CDD" id="cd04181">
    <property type="entry name" value="NTP_transferase"/>
    <property type="match status" value="1"/>
</dbReference>
<comment type="caution">
    <text evidence="13">The sequence shown here is derived from an EMBL/GenBank/DDBJ whole genome shotgun (WGS) entry which is preliminary data.</text>
</comment>
<organism evidence="13 14">
    <name type="scientific">Candidatus Nealsonbacteria bacterium CG01_land_8_20_14_3_00_12</name>
    <dbReference type="NCBI Taxonomy" id="1974697"/>
    <lineage>
        <taxon>Bacteria</taxon>
        <taxon>Candidatus Nealsoniibacteriota</taxon>
    </lineage>
</organism>
<dbReference type="SUPFAM" id="SSF53448">
    <property type="entry name" value="Nucleotide-diphospho-sugar transferases"/>
    <property type="match status" value="1"/>
</dbReference>
<gene>
    <name evidence="13" type="ORF">COS09_00580</name>
</gene>
<keyword evidence="5" id="KW-0808">Transferase</keyword>
<dbReference type="EMBL" id="PETJ01000016">
    <property type="protein sequence ID" value="PIV65241.1"/>
    <property type="molecule type" value="Genomic_DNA"/>
</dbReference>
<comment type="catalytic activity">
    <reaction evidence="10">
        <text>alpha-D-glucosamine 1-phosphate + acetyl-CoA = N-acetyl-alpha-D-glucosamine 1-phosphate + CoA + H(+)</text>
        <dbReference type="Rhea" id="RHEA:13725"/>
        <dbReference type="ChEBI" id="CHEBI:15378"/>
        <dbReference type="ChEBI" id="CHEBI:57287"/>
        <dbReference type="ChEBI" id="CHEBI:57288"/>
        <dbReference type="ChEBI" id="CHEBI:57776"/>
        <dbReference type="ChEBI" id="CHEBI:58516"/>
        <dbReference type="EC" id="2.3.1.157"/>
    </reaction>
</comment>
<dbReference type="GO" id="GO:0019134">
    <property type="term" value="F:glucosamine-1-phosphate N-acetyltransferase activity"/>
    <property type="evidence" value="ECO:0007669"/>
    <property type="project" value="UniProtKB-EC"/>
</dbReference>
<dbReference type="Pfam" id="PF00483">
    <property type="entry name" value="NTP_transferase"/>
    <property type="match status" value="1"/>
</dbReference>
<evidence type="ECO:0000256" key="7">
    <source>
        <dbReference type="ARBA" id="ARBA00022737"/>
    </source>
</evidence>
<protein>
    <recommendedName>
        <fullName evidence="12">Nucleotidyl transferase domain-containing protein</fullName>
    </recommendedName>
</protein>
<evidence type="ECO:0000256" key="10">
    <source>
        <dbReference type="ARBA" id="ARBA00048247"/>
    </source>
</evidence>
<feature type="domain" description="Nucleotidyl transferase" evidence="12">
    <location>
        <begin position="10"/>
        <end position="230"/>
    </location>
</feature>
<evidence type="ECO:0000256" key="5">
    <source>
        <dbReference type="ARBA" id="ARBA00022679"/>
    </source>
</evidence>
<evidence type="ECO:0000256" key="4">
    <source>
        <dbReference type="ARBA" id="ARBA00007947"/>
    </source>
</evidence>
<evidence type="ECO:0000256" key="2">
    <source>
        <dbReference type="ARBA" id="ARBA00005208"/>
    </source>
</evidence>
<dbReference type="PANTHER" id="PTHR43584:SF8">
    <property type="entry name" value="N-ACETYLMURAMATE ALPHA-1-PHOSPHATE URIDYLYLTRANSFERASE"/>
    <property type="match status" value="1"/>
</dbReference>
<evidence type="ECO:0000256" key="1">
    <source>
        <dbReference type="ARBA" id="ARBA00005166"/>
    </source>
</evidence>
<evidence type="ECO:0000256" key="9">
    <source>
        <dbReference type="ARBA" id="ARBA00023315"/>
    </source>
</evidence>
<sequence>MTNKFLTGQAIILAAGESSRFWPLNQRHKSLIKIMGRPLIWYTIESLKKAGVKEIIIVQGPKKDVEEELGNYDLGIDIKYVIQPEPKGMGNAVLMAENLIFGPFFVLHAHKVNVGDYVGPLMEKFKESGSGLIFLGIKTDQPWLYGILKFEGNKIRGLIEKPEKGKDYNPPTALPAEGGAPPSDIKVIGFYLLPQRFFEYYKRVPEHQYAFEEALDLYIKEKGAEVVMVEKEPTSYKYPWHLFGITKDLMGKYLKSGIDKSAKVSKNVVIEGNVFVGENTKIYEGAVIKGPCYIGDNCIIGNNSLIREYANLEDNVLIGAFAEVTRSILQEDVHCHSGYFGDSIFGKGCRLGAGNITANVRIDRGEIKVKVKNEKVKTGLDSLGCIMGENTKTGIHCSFMPGVLIGSNCQIGPGSIIFENVEDETNF</sequence>
<dbReference type="PROSITE" id="PS00101">
    <property type="entry name" value="HEXAPEP_TRANSFERASES"/>
    <property type="match status" value="1"/>
</dbReference>
<evidence type="ECO:0000313" key="13">
    <source>
        <dbReference type="EMBL" id="PIV65241.1"/>
    </source>
</evidence>
<keyword evidence="6" id="KW-0548">Nucleotidyltransferase</keyword>
<comment type="similarity">
    <text evidence="3">In the C-terminal section; belongs to the transferase hexapeptide repeat family.</text>
</comment>
<dbReference type="PANTHER" id="PTHR43584">
    <property type="entry name" value="NUCLEOTIDYL TRANSFERASE"/>
    <property type="match status" value="1"/>
</dbReference>
<dbReference type="InterPro" id="IPR001451">
    <property type="entry name" value="Hexapep"/>
</dbReference>
<dbReference type="InterPro" id="IPR018357">
    <property type="entry name" value="Hexapep_transf_CS"/>
</dbReference>
<dbReference type="GO" id="GO:0003977">
    <property type="term" value="F:UDP-N-acetylglucosamine diphosphorylase activity"/>
    <property type="evidence" value="ECO:0007669"/>
    <property type="project" value="UniProtKB-EC"/>
</dbReference>
<dbReference type="Pfam" id="PF00132">
    <property type="entry name" value="Hexapep"/>
    <property type="match status" value="2"/>
</dbReference>
<dbReference type="InterPro" id="IPR005835">
    <property type="entry name" value="NTP_transferase_dom"/>
</dbReference>
<accession>A0A2M7EC34</accession>
<comment type="pathway">
    <text evidence="2">Nucleotide-sugar biosynthesis; UDP-N-acetyl-alpha-D-glucosamine biosynthesis; UDP-N-acetyl-alpha-D-glucosamine from N-acetyl-alpha-D-glucosamine 1-phosphate: step 1/1.</text>
</comment>
<dbReference type="AlphaFoldDB" id="A0A2M7EC34"/>
<comment type="pathway">
    <text evidence="1">Nucleotide-sugar biosynthesis; UDP-N-acetyl-alpha-D-glucosamine biosynthesis; N-acetyl-alpha-D-glucosamine 1-phosphate from alpha-D-glucosamine 6-phosphate (route II): step 2/2.</text>
</comment>
<evidence type="ECO:0000313" key="14">
    <source>
        <dbReference type="Proteomes" id="UP000230766"/>
    </source>
</evidence>
<proteinExistence type="inferred from homology"/>
<keyword evidence="7" id="KW-0677">Repeat</keyword>
<name>A0A2M7EC34_9BACT</name>
<dbReference type="InterPro" id="IPR050065">
    <property type="entry name" value="GlmU-like"/>
</dbReference>
<dbReference type="Proteomes" id="UP000230766">
    <property type="component" value="Unassembled WGS sequence"/>
</dbReference>
<dbReference type="SUPFAM" id="SSF51161">
    <property type="entry name" value="Trimeric LpxA-like enzymes"/>
    <property type="match status" value="1"/>
</dbReference>
<comment type="similarity">
    <text evidence="4">In the N-terminal section; belongs to the N-acetylglucosamine-1-phosphate uridyltransferase family.</text>
</comment>
<evidence type="ECO:0000256" key="8">
    <source>
        <dbReference type="ARBA" id="ARBA00023268"/>
    </source>
</evidence>
<evidence type="ECO:0000259" key="12">
    <source>
        <dbReference type="Pfam" id="PF00483"/>
    </source>
</evidence>
<dbReference type="Gene3D" id="2.160.10.10">
    <property type="entry name" value="Hexapeptide repeat proteins"/>
    <property type="match status" value="1"/>
</dbReference>
<dbReference type="Gene3D" id="3.90.550.10">
    <property type="entry name" value="Spore Coat Polysaccharide Biosynthesis Protein SpsA, Chain A"/>
    <property type="match status" value="1"/>
</dbReference>
<reference evidence="14" key="1">
    <citation type="submission" date="2017-09" db="EMBL/GenBank/DDBJ databases">
        <title>Depth-based differentiation of microbial function through sediment-hosted aquifers and enrichment of novel symbionts in the deep terrestrial subsurface.</title>
        <authorList>
            <person name="Probst A.J."/>
            <person name="Ladd B."/>
            <person name="Jarett J.K."/>
            <person name="Geller-Mcgrath D.E."/>
            <person name="Sieber C.M.K."/>
            <person name="Emerson J.B."/>
            <person name="Anantharaman K."/>
            <person name="Thomas B.C."/>
            <person name="Malmstrom R."/>
            <person name="Stieglmeier M."/>
            <person name="Klingl A."/>
            <person name="Woyke T."/>
            <person name="Ryan C.M."/>
            <person name="Banfield J.F."/>
        </authorList>
    </citation>
    <scope>NUCLEOTIDE SEQUENCE [LARGE SCALE GENOMIC DNA]</scope>
</reference>
<evidence type="ECO:0000256" key="6">
    <source>
        <dbReference type="ARBA" id="ARBA00022695"/>
    </source>
</evidence>
<evidence type="ECO:0000256" key="11">
    <source>
        <dbReference type="ARBA" id="ARBA00048493"/>
    </source>
</evidence>
<dbReference type="InterPro" id="IPR029044">
    <property type="entry name" value="Nucleotide-diphossugar_trans"/>
</dbReference>
<evidence type="ECO:0000256" key="3">
    <source>
        <dbReference type="ARBA" id="ARBA00007707"/>
    </source>
</evidence>
<keyword evidence="9" id="KW-0012">Acyltransferase</keyword>
<dbReference type="InterPro" id="IPR011004">
    <property type="entry name" value="Trimer_LpxA-like_sf"/>
</dbReference>
<keyword evidence="8" id="KW-0511">Multifunctional enzyme</keyword>
<comment type="catalytic activity">
    <reaction evidence="11">
        <text>N-acetyl-alpha-D-glucosamine 1-phosphate + UTP + H(+) = UDP-N-acetyl-alpha-D-glucosamine + diphosphate</text>
        <dbReference type="Rhea" id="RHEA:13509"/>
        <dbReference type="ChEBI" id="CHEBI:15378"/>
        <dbReference type="ChEBI" id="CHEBI:33019"/>
        <dbReference type="ChEBI" id="CHEBI:46398"/>
        <dbReference type="ChEBI" id="CHEBI:57705"/>
        <dbReference type="ChEBI" id="CHEBI:57776"/>
        <dbReference type="EC" id="2.7.7.23"/>
    </reaction>
</comment>